<accession>A0AAJ5VU49</accession>
<reference evidence="1" key="1">
    <citation type="submission" date="2023-03" db="EMBL/GenBank/DDBJ databases">
        <title>Andean soil-derived lignocellulolytic bacterial consortium as a source of novel taxa and putative plastic-active enzymes.</title>
        <authorList>
            <person name="Diaz-Garcia L."/>
            <person name="Chuvochina M."/>
            <person name="Feuerriegel G."/>
            <person name="Bunk B."/>
            <person name="Sproer C."/>
            <person name="Streit W.R."/>
            <person name="Rodriguez L.M."/>
            <person name="Overmann J."/>
            <person name="Jimenez D.J."/>
        </authorList>
    </citation>
    <scope>NUCLEOTIDE SEQUENCE</scope>
    <source>
        <strain evidence="1">MAG 4196</strain>
    </source>
</reference>
<evidence type="ECO:0000313" key="2">
    <source>
        <dbReference type="Proteomes" id="UP001217476"/>
    </source>
</evidence>
<dbReference type="Gene3D" id="3.30.530.20">
    <property type="match status" value="1"/>
</dbReference>
<protein>
    <recommendedName>
        <fullName evidence="3">SRPBCC family protein</fullName>
    </recommendedName>
</protein>
<organism evidence="1 2">
    <name type="scientific">Candidatus Devosia phytovorans</name>
    <dbReference type="NCBI Taxonomy" id="3121372"/>
    <lineage>
        <taxon>Bacteria</taxon>
        <taxon>Pseudomonadati</taxon>
        <taxon>Pseudomonadota</taxon>
        <taxon>Alphaproteobacteria</taxon>
        <taxon>Hyphomicrobiales</taxon>
        <taxon>Devosiaceae</taxon>
        <taxon>Devosia</taxon>
    </lineage>
</organism>
<gene>
    <name evidence="1" type="ORF">P0Y65_00805</name>
</gene>
<dbReference type="AlphaFoldDB" id="A0AAJ5VU49"/>
<sequence>MRRSHTITISIDRPFDEVYAYLSKPSNYQDWATVEQGSFKPLENGDWVGMTPAGLRHHRFTAPNNFGVLDHAIFVPGKEMLYNPMRVTPNQDGTELTFTYYVREGMSDERFESSIEWIRTDFLALKSYLEAGNRRRV</sequence>
<dbReference type="InterPro" id="IPR023393">
    <property type="entry name" value="START-like_dom_sf"/>
</dbReference>
<dbReference type="EMBL" id="CP119312">
    <property type="protein sequence ID" value="WEK04829.1"/>
    <property type="molecule type" value="Genomic_DNA"/>
</dbReference>
<dbReference type="Proteomes" id="UP001217476">
    <property type="component" value="Chromosome"/>
</dbReference>
<evidence type="ECO:0008006" key="3">
    <source>
        <dbReference type="Google" id="ProtNLM"/>
    </source>
</evidence>
<evidence type="ECO:0000313" key="1">
    <source>
        <dbReference type="EMBL" id="WEK04829.1"/>
    </source>
</evidence>
<proteinExistence type="predicted"/>
<name>A0AAJ5VU49_9HYPH</name>
<dbReference type="SUPFAM" id="SSF55961">
    <property type="entry name" value="Bet v1-like"/>
    <property type="match status" value="1"/>
</dbReference>